<gene>
    <name evidence="2" type="ORF">TorRG33x02_061060</name>
</gene>
<dbReference type="EMBL" id="JXTC01000027">
    <property type="protein sequence ID" value="PON98032.1"/>
    <property type="molecule type" value="Genomic_DNA"/>
</dbReference>
<protein>
    <submittedName>
        <fullName evidence="2">Uncharacterized protein</fullName>
    </submittedName>
</protein>
<feature type="region of interest" description="Disordered" evidence="1">
    <location>
        <begin position="1"/>
        <end position="21"/>
    </location>
</feature>
<keyword evidence="3" id="KW-1185">Reference proteome</keyword>
<dbReference type="Proteomes" id="UP000237000">
    <property type="component" value="Unassembled WGS sequence"/>
</dbReference>
<dbReference type="AlphaFoldDB" id="A0A2P5FJR6"/>
<feature type="compositionally biased region" description="Polar residues" evidence="1">
    <location>
        <begin position="1"/>
        <end position="12"/>
    </location>
</feature>
<accession>A0A2P5FJR6</accession>
<evidence type="ECO:0000256" key="1">
    <source>
        <dbReference type="SAM" id="MobiDB-lite"/>
    </source>
</evidence>
<name>A0A2P5FJR6_TREOI</name>
<reference evidence="3" key="1">
    <citation type="submission" date="2016-06" db="EMBL/GenBank/DDBJ databases">
        <title>Parallel loss of symbiosis genes in relatives of nitrogen-fixing non-legume Parasponia.</title>
        <authorList>
            <person name="Van Velzen R."/>
            <person name="Holmer R."/>
            <person name="Bu F."/>
            <person name="Rutten L."/>
            <person name="Van Zeijl A."/>
            <person name="Liu W."/>
            <person name="Santuari L."/>
            <person name="Cao Q."/>
            <person name="Sharma T."/>
            <person name="Shen D."/>
            <person name="Roswanjaya Y."/>
            <person name="Wardhani T."/>
            <person name="Kalhor M.S."/>
            <person name="Jansen J."/>
            <person name="Van den Hoogen J."/>
            <person name="Gungor B."/>
            <person name="Hartog M."/>
            <person name="Hontelez J."/>
            <person name="Verver J."/>
            <person name="Yang W.-C."/>
            <person name="Schijlen E."/>
            <person name="Repin R."/>
            <person name="Schilthuizen M."/>
            <person name="Schranz E."/>
            <person name="Heidstra R."/>
            <person name="Miyata K."/>
            <person name="Fedorova E."/>
            <person name="Kohlen W."/>
            <person name="Bisseling T."/>
            <person name="Smit S."/>
            <person name="Geurts R."/>
        </authorList>
    </citation>
    <scope>NUCLEOTIDE SEQUENCE [LARGE SCALE GENOMIC DNA]</scope>
    <source>
        <strain evidence="3">cv. RG33-2</strain>
    </source>
</reference>
<dbReference type="InParanoid" id="A0A2P5FJR6"/>
<sequence>MCNNANSGQNQSTKRRTLKTRSPCDGEIVAKLALIQSRQNLPIKLNLPNNQQPRFLKHPNIKRIYIYIHTQVVLSMEIIQINKMKPRKEAEILRTND</sequence>
<evidence type="ECO:0000313" key="2">
    <source>
        <dbReference type="EMBL" id="PON98032.1"/>
    </source>
</evidence>
<organism evidence="2 3">
    <name type="scientific">Trema orientale</name>
    <name type="common">Charcoal tree</name>
    <name type="synonym">Celtis orientalis</name>
    <dbReference type="NCBI Taxonomy" id="63057"/>
    <lineage>
        <taxon>Eukaryota</taxon>
        <taxon>Viridiplantae</taxon>
        <taxon>Streptophyta</taxon>
        <taxon>Embryophyta</taxon>
        <taxon>Tracheophyta</taxon>
        <taxon>Spermatophyta</taxon>
        <taxon>Magnoliopsida</taxon>
        <taxon>eudicotyledons</taxon>
        <taxon>Gunneridae</taxon>
        <taxon>Pentapetalae</taxon>
        <taxon>rosids</taxon>
        <taxon>fabids</taxon>
        <taxon>Rosales</taxon>
        <taxon>Cannabaceae</taxon>
        <taxon>Trema</taxon>
    </lineage>
</organism>
<proteinExistence type="predicted"/>
<comment type="caution">
    <text evidence="2">The sequence shown here is derived from an EMBL/GenBank/DDBJ whole genome shotgun (WGS) entry which is preliminary data.</text>
</comment>
<dbReference type="OrthoDB" id="10305206at2759"/>
<evidence type="ECO:0000313" key="3">
    <source>
        <dbReference type="Proteomes" id="UP000237000"/>
    </source>
</evidence>